<keyword evidence="4" id="KW-1003">Cell membrane</keyword>
<dbReference type="Pfam" id="PF00324">
    <property type="entry name" value="AA_permease"/>
    <property type="match status" value="1"/>
</dbReference>
<keyword evidence="3" id="KW-0813">Transport</keyword>
<comment type="subcellular location">
    <subcellularLocation>
        <location evidence="1">Cell inner membrane</location>
        <topology evidence="1">Multi-pass membrane protein</topology>
    </subcellularLocation>
</comment>
<evidence type="ECO:0000256" key="2">
    <source>
        <dbReference type="ARBA" id="ARBA00008583"/>
    </source>
</evidence>
<organism evidence="12 13">
    <name type="scientific">Chromobacterium vaccinii</name>
    <dbReference type="NCBI Taxonomy" id="1108595"/>
    <lineage>
        <taxon>Bacteria</taxon>
        <taxon>Pseudomonadati</taxon>
        <taxon>Pseudomonadota</taxon>
        <taxon>Betaproteobacteria</taxon>
        <taxon>Neisseriales</taxon>
        <taxon>Chromobacteriaceae</taxon>
        <taxon>Chromobacterium</taxon>
    </lineage>
</organism>
<evidence type="ECO:0000256" key="5">
    <source>
        <dbReference type="ARBA" id="ARBA00022519"/>
    </source>
</evidence>
<dbReference type="STRING" id="1108595.BKX93_15510"/>
<dbReference type="GO" id="GO:0005886">
    <property type="term" value="C:plasma membrane"/>
    <property type="evidence" value="ECO:0007669"/>
    <property type="project" value="UniProtKB-SubCell"/>
</dbReference>
<reference evidence="12 13" key="1">
    <citation type="submission" date="2016-10" db="EMBL/GenBank/DDBJ databases">
        <title>Chromobacterium muskegensis sp. nov., an insecticidal bacterium isolated from Sphagnum bogs.</title>
        <authorList>
            <person name="Sparks M.E."/>
            <person name="Blackburn M.B."/>
            <person name="Gundersen-Rindal D.E."/>
            <person name="Mitchell A."/>
            <person name="Farrar R."/>
            <person name="Kuhar D."/>
        </authorList>
    </citation>
    <scope>NUCLEOTIDE SEQUENCE [LARGE SCALE GENOMIC DNA]</scope>
    <source>
        <strain evidence="12 13">21-1</strain>
    </source>
</reference>
<dbReference type="PANTHER" id="PTHR43495">
    <property type="entry name" value="GABA PERMEASE"/>
    <property type="match status" value="1"/>
</dbReference>
<comment type="similarity">
    <text evidence="2">Belongs to the amino acid-polyamine-organocation (APC) superfamily. Amino acid transporter (AAT) (TC 2.A.3.1) family.</text>
</comment>
<dbReference type="FunFam" id="1.20.1740.10:FF:000001">
    <property type="entry name" value="Amino acid permease"/>
    <property type="match status" value="1"/>
</dbReference>
<dbReference type="PROSITE" id="PS00218">
    <property type="entry name" value="AMINO_ACID_PERMEASE_1"/>
    <property type="match status" value="1"/>
</dbReference>
<evidence type="ECO:0000256" key="7">
    <source>
        <dbReference type="ARBA" id="ARBA00022970"/>
    </source>
</evidence>
<evidence type="ECO:0000256" key="6">
    <source>
        <dbReference type="ARBA" id="ARBA00022692"/>
    </source>
</evidence>
<feature type="transmembrane region" description="Helical" evidence="10">
    <location>
        <begin position="46"/>
        <end position="65"/>
    </location>
</feature>
<dbReference type="GO" id="GO:0055085">
    <property type="term" value="P:transmembrane transport"/>
    <property type="evidence" value="ECO:0007669"/>
    <property type="project" value="InterPro"/>
</dbReference>
<keyword evidence="9 10" id="KW-0472">Membrane</keyword>
<feature type="transmembrane region" description="Helical" evidence="10">
    <location>
        <begin position="154"/>
        <end position="175"/>
    </location>
</feature>
<evidence type="ECO:0000256" key="10">
    <source>
        <dbReference type="SAM" id="Phobius"/>
    </source>
</evidence>
<feature type="transmembrane region" description="Helical" evidence="10">
    <location>
        <begin position="195"/>
        <end position="219"/>
    </location>
</feature>
<keyword evidence="7" id="KW-0029">Amino-acid transport</keyword>
<proteinExistence type="inferred from homology"/>
<feature type="transmembrane region" description="Helical" evidence="10">
    <location>
        <begin position="85"/>
        <end position="104"/>
    </location>
</feature>
<dbReference type="KEGG" id="cvc:BKX93_15510"/>
<dbReference type="AlphaFoldDB" id="A0A1D9LJ49"/>
<feature type="transmembrane region" description="Helical" evidence="10">
    <location>
        <begin position="359"/>
        <end position="381"/>
    </location>
</feature>
<feature type="transmembrane region" description="Helical" evidence="10">
    <location>
        <begin position="423"/>
        <end position="441"/>
    </location>
</feature>
<feature type="transmembrane region" description="Helical" evidence="10">
    <location>
        <begin position="240"/>
        <end position="262"/>
    </location>
</feature>
<keyword evidence="5" id="KW-0997">Cell inner membrane</keyword>
<evidence type="ECO:0000256" key="8">
    <source>
        <dbReference type="ARBA" id="ARBA00022989"/>
    </source>
</evidence>
<dbReference type="Gene3D" id="1.20.1740.10">
    <property type="entry name" value="Amino acid/polyamine transporter I"/>
    <property type="match status" value="1"/>
</dbReference>
<name>A0A1D9LJ49_9NEIS</name>
<dbReference type="GeneID" id="68842615"/>
<feature type="transmembrane region" description="Helical" evidence="10">
    <location>
        <begin position="21"/>
        <end position="40"/>
    </location>
</feature>
<dbReference type="RefSeq" id="WP_070980518.1">
    <property type="nucleotide sequence ID" value="NZ_CP017707.1"/>
</dbReference>
<dbReference type="InterPro" id="IPR004841">
    <property type="entry name" value="AA-permease/SLC12A_dom"/>
</dbReference>
<dbReference type="Proteomes" id="UP000178776">
    <property type="component" value="Chromosome"/>
</dbReference>
<dbReference type="InterPro" id="IPR004840">
    <property type="entry name" value="Amino_acid_permease_CS"/>
</dbReference>
<accession>A0A1D9LJ49</accession>
<dbReference type="PANTHER" id="PTHR43495:SF4">
    <property type="entry name" value="AROMATIC AMINO ACID TRANSPORT PROTEIN AROP"/>
    <property type="match status" value="1"/>
</dbReference>
<dbReference type="PIRSF" id="PIRSF006060">
    <property type="entry name" value="AA_transporter"/>
    <property type="match status" value="1"/>
</dbReference>
<evidence type="ECO:0000256" key="1">
    <source>
        <dbReference type="ARBA" id="ARBA00004429"/>
    </source>
</evidence>
<keyword evidence="8 10" id="KW-1133">Transmembrane helix</keyword>
<feature type="transmembrane region" description="Helical" evidence="10">
    <location>
        <begin position="331"/>
        <end position="353"/>
    </location>
</feature>
<evidence type="ECO:0000256" key="4">
    <source>
        <dbReference type="ARBA" id="ARBA00022475"/>
    </source>
</evidence>
<keyword evidence="6 10" id="KW-0812">Transmembrane</keyword>
<evidence type="ECO:0000256" key="9">
    <source>
        <dbReference type="ARBA" id="ARBA00023136"/>
    </source>
</evidence>
<evidence type="ECO:0000313" key="13">
    <source>
        <dbReference type="Proteomes" id="UP000178776"/>
    </source>
</evidence>
<evidence type="ECO:0000313" key="12">
    <source>
        <dbReference type="EMBL" id="AOZ51267.1"/>
    </source>
</evidence>
<feature type="domain" description="Amino acid permease/ SLC12A" evidence="11">
    <location>
        <begin position="18"/>
        <end position="442"/>
    </location>
</feature>
<protein>
    <submittedName>
        <fullName evidence="12">Aromatic amino acid transporter AroP</fullName>
    </submittedName>
</protein>
<feature type="transmembrane region" description="Helical" evidence="10">
    <location>
        <begin position="282"/>
        <end position="305"/>
    </location>
</feature>
<evidence type="ECO:0000259" key="11">
    <source>
        <dbReference type="Pfam" id="PF00324"/>
    </source>
</evidence>
<feature type="transmembrane region" description="Helical" evidence="10">
    <location>
        <begin position="124"/>
        <end position="142"/>
    </location>
</feature>
<dbReference type="GO" id="GO:0006865">
    <property type="term" value="P:amino acid transport"/>
    <property type="evidence" value="ECO:0007669"/>
    <property type="project" value="UniProtKB-KW"/>
</dbReference>
<feature type="transmembrane region" description="Helical" evidence="10">
    <location>
        <begin position="393"/>
        <end position="417"/>
    </location>
</feature>
<dbReference type="EMBL" id="CP017707">
    <property type="protein sequence ID" value="AOZ51267.1"/>
    <property type="molecule type" value="Genomic_DNA"/>
</dbReference>
<sequence>MSVPSTSGGLKRELKNRHIQLIALGGAIGTGLFLGSASVLKSAGPSMILGYAVAGFVIFLIMRQLGEMLTEEPVAGSLSHFAGRYWGRFPAFLAGWNYWALYVLAGMAELTAAGEYVRYWWPEVPTWLTALVCFAAITGVNLASVKYYGETEFWFALIKVGAVISMIVFGGYLLLSGTGGPQASVGNLWNDGGFFPRGFGGLFMSMAVIMFSFGGLELIGMAAAETRDPQKTIPRAVNQVIYRVLIFYIGSLAVLLSLYPWSKVAAGGSPFVMIFDQIGAGFAAHALNFVVLTAALSVYNGGVYATSRMLFSMAEQGNAPRGLGKVDKRGVPVNATLASALATFVGVIVNYLLPSSALALLMSLVVTALVINWVLISLTHLKFRRARAGRRSLFPALWHPFANWLCLAFMAAILGVMLFTPGIAVSVYVLPLWLGLLWLGFRLRGAPRAEGELAAENA</sequence>
<gene>
    <name evidence="12" type="ORF">BKX93_15510</name>
</gene>
<evidence type="ECO:0000256" key="3">
    <source>
        <dbReference type="ARBA" id="ARBA00022448"/>
    </source>
</evidence>